<dbReference type="EMBL" id="JAAOZC010000001">
    <property type="protein sequence ID" value="NIJ06911.1"/>
    <property type="molecule type" value="Genomic_DNA"/>
</dbReference>
<evidence type="ECO:0000313" key="1">
    <source>
        <dbReference type="EMBL" id="NIJ06911.1"/>
    </source>
</evidence>
<dbReference type="Proteomes" id="UP000727456">
    <property type="component" value="Unassembled WGS sequence"/>
</dbReference>
<evidence type="ECO:0000313" key="2">
    <source>
        <dbReference type="Proteomes" id="UP000727456"/>
    </source>
</evidence>
<keyword evidence="2" id="KW-1185">Reference proteome</keyword>
<organism evidence="1 2">
    <name type="scientific">Sphingomonas vulcanisoli</name>
    <dbReference type="NCBI Taxonomy" id="1658060"/>
    <lineage>
        <taxon>Bacteria</taxon>
        <taxon>Pseudomonadati</taxon>
        <taxon>Pseudomonadota</taxon>
        <taxon>Alphaproteobacteria</taxon>
        <taxon>Sphingomonadales</taxon>
        <taxon>Sphingomonadaceae</taxon>
        <taxon>Sphingomonas</taxon>
    </lineage>
</organism>
<protein>
    <recommendedName>
        <fullName evidence="3">PAS domain-containing protein</fullName>
    </recommendedName>
</protein>
<comment type="caution">
    <text evidence="1">The sequence shown here is derived from an EMBL/GenBank/DDBJ whole genome shotgun (WGS) entry which is preliminary data.</text>
</comment>
<name>A0ABX0TTI3_9SPHN</name>
<sequence>METPPGAAAERRLHGRAHAYWRSLLGRTRFPLIEDLDLAGVPRLAETSLLFGVDTTEGELEINLVGASIRAAWEGPESAMARLIAQVRLRLPVLTAHGKPIGFEAELAVSERGDTAYRGILLPFGRSGNTVDYVLMVVSWKERADTVRDPALLAAGLYAAEKTPGNFTQTPWEAGQRVANPLPPAPLEQKLTAARTWAALARTEAGASHERRNKASAAAYACLLDDARATPLAMVDSVFGADLPRRWRCDHAATLRYARRLCLSPALLQELLDDLGGVPEVAAMDRRVRRARSDIRSPRGDHFRLTEPVQAEDRSFSPWRGRDAEPIAVEHVMPRAQAAKD</sequence>
<reference evidence="1 2" key="1">
    <citation type="submission" date="2020-03" db="EMBL/GenBank/DDBJ databases">
        <title>Genomic Encyclopedia of Type Strains, Phase III (KMG-III): the genomes of soil and plant-associated and newly described type strains.</title>
        <authorList>
            <person name="Whitman W."/>
        </authorList>
    </citation>
    <scope>NUCLEOTIDE SEQUENCE [LARGE SCALE GENOMIC DNA]</scope>
    <source>
        <strain evidence="1 2">CECT 8804</strain>
    </source>
</reference>
<evidence type="ECO:0008006" key="3">
    <source>
        <dbReference type="Google" id="ProtNLM"/>
    </source>
</evidence>
<accession>A0ABX0TTI3</accession>
<dbReference type="RefSeq" id="WP_167071682.1">
    <property type="nucleotide sequence ID" value="NZ_JAAOZC010000001.1"/>
</dbReference>
<gene>
    <name evidence="1" type="ORF">FHS31_000493</name>
</gene>
<proteinExistence type="predicted"/>